<dbReference type="InterPro" id="IPR016161">
    <property type="entry name" value="Ald_DH/histidinol_DH"/>
</dbReference>
<dbReference type="NCBIfam" id="TIGR02278">
    <property type="entry name" value="PaaN-DH"/>
    <property type="match status" value="1"/>
</dbReference>
<dbReference type="InterPro" id="IPR016162">
    <property type="entry name" value="Ald_DH_N"/>
</dbReference>
<keyword evidence="7" id="KW-1185">Reference proteome</keyword>
<dbReference type="Gene3D" id="3.40.309.10">
    <property type="entry name" value="Aldehyde Dehydrogenase, Chain A, domain 2"/>
    <property type="match status" value="1"/>
</dbReference>
<reference evidence="6 7" key="1">
    <citation type="submission" date="2024-06" db="EMBL/GenBank/DDBJ databases">
        <title>The Natural Products Discovery Center: Release of the First 8490 Sequenced Strains for Exploring Actinobacteria Biosynthetic Diversity.</title>
        <authorList>
            <person name="Kalkreuter E."/>
            <person name="Kautsar S.A."/>
            <person name="Yang D."/>
            <person name="Bader C.D."/>
            <person name="Teijaro C.N."/>
            <person name="Fluegel L."/>
            <person name="Davis C.M."/>
            <person name="Simpson J.R."/>
            <person name="Lauterbach L."/>
            <person name="Steele A.D."/>
            <person name="Gui C."/>
            <person name="Meng S."/>
            <person name="Li G."/>
            <person name="Viehrig K."/>
            <person name="Ye F."/>
            <person name="Su P."/>
            <person name="Kiefer A.F."/>
            <person name="Nichols A."/>
            <person name="Cepeda A.J."/>
            <person name="Yan W."/>
            <person name="Fan B."/>
            <person name="Jiang Y."/>
            <person name="Adhikari A."/>
            <person name="Zheng C.-J."/>
            <person name="Schuster L."/>
            <person name="Cowan T.M."/>
            <person name="Smanski M.J."/>
            <person name="Chevrette M.G."/>
            <person name="De Carvalho L.P.S."/>
            <person name="Shen B."/>
        </authorList>
    </citation>
    <scope>NUCLEOTIDE SEQUENCE [LARGE SCALE GENOMIC DNA]</scope>
    <source>
        <strain evidence="6 7">NPDC077434</strain>
    </source>
</reference>
<dbReference type="SUPFAM" id="SSF54637">
    <property type="entry name" value="Thioesterase/thiol ester dehydrase-isomerase"/>
    <property type="match status" value="1"/>
</dbReference>
<dbReference type="Pfam" id="PF01575">
    <property type="entry name" value="MaoC_dehydratas"/>
    <property type="match status" value="1"/>
</dbReference>
<dbReference type="PANTHER" id="PTHR43111:SF1">
    <property type="entry name" value="ALDEHYDE DEHYDROGENASE B-RELATED"/>
    <property type="match status" value="1"/>
</dbReference>
<dbReference type="NCBIfam" id="NF008868">
    <property type="entry name" value="PRK11903.1"/>
    <property type="match status" value="1"/>
</dbReference>
<dbReference type="RefSeq" id="WP_366232446.1">
    <property type="nucleotide sequence ID" value="NZ_JBFBMH010000003.1"/>
</dbReference>
<dbReference type="Pfam" id="PF00171">
    <property type="entry name" value="Aldedh"/>
    <property type="match status" value="1"/>
</dbReference>
<name>A0ABV3LEJ2_9MICO</name>
<dbReference type="EMBL" id="JBFBMH010000003">
    <property type="protein sequence ID" value="MEW1974216.1"/>
    <property type="molecule type" value="Genomic_DNA"/>
</dbReference>
<comment type="caution">
    <text evidence="6">The sequence shown here is derived from an EMBL/GenBank/DDBJ whole genome shotgun (WGS) entry which is preliminary data.</text>
</comment>
<comment type="similarity">
    <text evidence="1">Belongs to the enoyl-CoA hydratase/isomerase family.</text>
</comment>
<proteinExistence type="inferred from homology"/>
<dbReference type="SUPFAM" id="SSF53720">
    <property type="entry name" value="ALDH-like"/>
    <property type="match status" value="1"/>
</dbReference>
<evidence type="ECO:0000259" key="4">
    <source>
        <dbReference type="Pfam" id="PF00171"/>
    </source>
</evidence>
<dbReference type="PANTHER" id="PTHR43111">
    <property type="entry name" value="ALDEHYDE DEHYDROGENASE B-RELATED"/>
    <property type="match status" value="1"/>
</dbReference>
<evidence type="ECO:0000256" key="1">
    <source>
        <dbReference type="ARBA" id="ARBA00005254"/>
    </source>
</evidence>
<dbReference type="Gene3D" id="3.40.605.10">
    <property type="entry name" value="Aldehyde Dehydrogenase, Chain A, domain 1"/>
    <property type="match status" value="1"/>
</dbReference>
<dbReference type="InterPro" id="IPR015590">
    <property type="entry name" value="Aldehyde_DH_dom"/>
</dbReference>
<evidence type="ECO:0000313" key="6">
    <source>
        <dbReference type="EMBL" id="MEW1974216.1"/>
    </source>
</evidence>
<comment type="similarity">
    <text evidence="2">Belongs to the aldehyde dehydrogenase family.</text>
</comment>
<dbReference type="CDD" id="cd03452">
    <property type="entry name" value="MaoC_C"/>
    <property type="match status" value="1"/>
</dbReference>
<evidence type="ECO:0000259" key="5">
    <source>
        <dbReference type="Pfam" id="PF01575"/>
    </source>
</evidence>
<dbReference type="Proteomes" id="UP001553715">
    <property type="component" value="Unassembled WGS sequence"/>
</dbReference>
<evidence type="ECO:0000313" key="7">
    <source>
        <dbReference type="Proteomes" id="UP001553715"/>
    </source>
</evidence>
<dbReference type="InterPro" id="IPR011966">
    <property type="entry name" value="PaaN-DH"/>
</dbReference>
<dbReference type="Gene3D" id="3.10.129.10">
    <property type="entry name" value="Hotdog Thioesterase"/>
    <property type="match status" value="1"/>
</dbReference>
<sequence>MSEVLPGYVQGAWWTPDSDAGALIVRDASTGEEITRVSSQGIDLTGALDYARTVGQASLGALTFHQRAVLLKQFALALTERKNELYALSARTGATTADSWVDIDGGIGVLFAYSGKGRRELPNGHVYVDGPIEPLSKDGTFLGRHVFTRLPGVAVQINAFNFPVWGALEKFAPAFLAGMPTLVKPATPTGYLAEAFVRILVESELLPDGSLQLVSGSVPTLFDDLRLGDIVGFTGSASTAAELRSQTPQGVRFTAETDSINASVLGPDGVAGTPEFDAYVRQLVTELTTKAGQKCTAIRRAIVPTASADAVIDAVRARLEAKVVIGDPRAEGVTMGPLVSLAQRDEVLRQVQALQDAGGRIVIGTSDAPEVRGIDGSSTADGAFVAPMLLRFDDANTDAVHEVEAFGPVASLLTYGAPSEAAALVARGGGSLVTSVATHDPSFATELMTGIAASNGRVLFLDRVDARSSTGHGSPMPGLVHGGPGRAGGGEELGGIRAVLHHMQRTAVQGSPDMLTALTGVWHVGATARYDGIHPFRKSLAELQVGDRIASASREVTLDDIETFAHFTGDTFYAHMDEQAASANPFFPGRVAHGYLLVSWAAGLFVDPEPGPVLANYGLENLRFITPVSPGDSIRVELTAKQITPRETDEYGEVRWDAVIRNQNEETVATYDVLTLVEKERSAA</sequence>
<organism evidence="6 7">
    <name type="scientific">Microbacterium profundi</name>
    <dbReference type="NCBI Taxonomy" id="450380"/>
    <lineage>
        <taxon>Bacteria</taxon>
        <taxon>Bacillati</taxon>
        <taxon>Actinomycetota</taxon>
        <taxon>Actinomycetes</taxon>
        <taxon>Micrococcales</taxon>
        <taxon>Microbacteriaceae</taxon>
        <taxon>Microbacterium</taxon>
    </lineage>
</organism>
<evidence type="ECO:0000256" key="2">
    <source>
        <dbReference type="ARBA" id="ARBA00009986"/>
    </source>
</evidence>
<dbReference type="InterPro" id="IPR016163">
    <property type="entry name" value="Ald_DH_C"/>
</dbReference>
<feature type="domain" description="MaoC-like" evidence="5">
    <location>
        <begin position="550"/>
        <end position="653"/>
    </location>
</feature>
<feature type="domain" description="Aldehyde dehydrogenase" evidence="4">
    <location>
        <begin position="14"/>
        <end position="454"/>
    </location>
</feature>
<dbReference type="InterPro" id="IPR002539">
    <property type="entry name" value="MaoC-like_dom"/>
</dbReference>
<keyword evidence="3" id="KW-0560">Oxidoreductase</keyword>
<dbReference type="CDD" id="cd07128">
    <property type="entry name" value="ALDH_MaoC-N"/>
    <property type="match status" value="1"/>
</dbReference>
<gene>
    <name evidence="6" type="primary">paaZ</name>
    <name evidence="6" type="ORF">AB0301_03900</name>
</gene>
<evidence type="ECO:0000256" key="3">
    <source>
        <dbReference type="ARBA" id="ARBA00023002"/>
    </source>
</evidence>
<dbReference type="InterPro" id="IPR029069">
    <property type="entry name" value="HotDog_dom_sf"/>
</dbReference>
<protein>
    <submittedName>
        <fullName evidence="6">Phenylacetic acid degradation bifunctional protein PaaZ</fullName>
    </submittedName>
</protein>
<accession>A0ABV3LEJ2</accession>